<dbReference type="EMBL" id="NMVO01000014">
    <property type="protein sequence ID" value="OYO12993.1"/>
    <property type="molecule type" value="Genomic_DNA"/>
</dbReference>
<dbReference type="Proteomes" id="UP000215896">
    <property type="component" value="Unassembled WGS sequence"/>
</dbReference>
<dbReference type="PANTHER" id="PTHR43330:SF27">
    <property type="entry name" value="METHIONINE AMINOPEPTIDASE"/>
    <property type="match status" value="1"/>
</dbReference>
<dbReference type="EC" id="3.4.11.18" evidence="6 7"/>
<dbReference type="AlphaFoldDB" id="A0A255GFB1"/>
<evidence type="ECO:0000256" key="4">
    <source>
        <dbReference type="ARBA" id="ARBA00022723"/>
    </source>
</evidence>
<evidence type="ECO:0000256" key="2">
    <source>
        <dbReference type="ARBA" id="ARBA00022438"/>
    </source>
</evidence>
<dbReference type="SUPFAM" id="SSF55920">
    <property type="entry name" value="Creatinase/aminopeptidase"/>
    <property type="match status" value="1"/>
</dbReference>
<keyword evidence="10" id="KW-1185">Reference proteome</keyword>
<protein>
    <recommendedName>
        <fullName evidence="6 7">Methionine aminopeptidase</fullName>
        <shortName evidence="6">MAP</shortName>
        <shortName evidence="6">MetAP</shortName>
        <ecNumber evidence="6 7">3.4.11.18</ecNumber>
    </recommendedName>
    <alternativeName>
        <fullName evidence="6">Peptidase M</fullName>
    </alternativeName>
</protein>
<evidence type="ECO:0000313" key="9">
    <source>
        <dbReference type="EMBL" id="OYO12993.1"/>
    </source>
</evidence>
<feature type="binding site" evidence="6">
    <location>
        <position position="99"/>
    </location>
    <ligand>
        <name>a divalent metal cation</name>
        <dbReference type="ChEBI" id="CHEBI:60240"/>
        <label>1</label>
    </ligand>
</feature>
<feature type="binding site" evidence="6">
    <location>
        <position position="177"/>
    </location>
    <ligand>
        <name>a divalent metal cation</name>
        <dbReference type="ChEBI" id="CHEBI:60240"/>
        <label>2</label>
        <note>catalytic</note>
    </ligand>
</feature>
<feature type="binding site" evidence="6">
    <location>
        <position position="210"/>
    </location>
    <ligand>
        <name>a divalent metal cation</name>
        <dbReference type="ChEBI" id="CHEBI:60240"/>
        <label>2</label>
        <note>catalytic</note>
    </ligand>
</feature>
<evidence type="ECO:0000256" key="5">
    <source>
        <dbReference type="ARBA" id="ARBA00022801"/>
    </source>
</evidence>
<dbReference type="InterPro" id="IPR000994">
    <property type="entry name" value="Pept_M24"/>
</dbReference>
<feature type="binding site" evidence="6">
    <location>
        <position position="241"/>
    </location>
    <ligand>
        <name>a divalent metal cation</name>
        <dbReference type="ChEBI" id="CHEBI:60240"/>
        <label>1</label>
    </ligand>
</feature>
<organism evidence="9 10">
    <name type="scientific">Enemella evansiae</name>
    <dbReference type="NCBI Taxonomy" id="2016499"/>
    <lineage>
        <taxon>Bacteria</taxon>
        <taxon>Bacillati</taxon>
        <taxon>Actinomycetota</taxon>
        <taxon>Actinomycetes</taxon>
        <taxon>Propionibacteriales</taxon>
        <taxon>Propionibacteriaceae</taxon>
        <taxon>Enemella</taxon>
    </lineage>
</organism>
<dbReference type="HAMAP" id="MF_01974">
    <property type="entry name" value="MetAP_1"/>
    <property type="match status" value="1"/>
</dbReference>
<dbReference type="GO" id="GO:0046872">
    <property type="term" value="F:metal ion binding"/>
    <property type="evidence" value="ECO:0007669"/>
    <property type="project" value="UniProtKB-UniRule"/>
</dbReference>
<keyword evidence="3 6" id="KW-0645">Protease</keyword>
<accession>A0A255GFB1</accession>
<comment type="subunit">
    <text evidence="6">Monomer.</text>
</comment>
<comment type="similarity">
    <text evidence="6">Belongs to the peptidase M24A family. Methionine aminopeptidase type 1 subfamily.</text>
</comment>
<dbReference type="InterPro" id="IPR036005">
    <property type="entry name" value="Creatinase/aminopeptidase-like"/>
</dbReference>
<proteinExistence type="inferred from homology"/>
<dbReference type="GO" id="GO:0004239">
    <property type="term" value="F:initiator methionyl aminopeptidase activity"/>
    <property type="evidence" value="ECO:0007669"/>
    <property type="project" value="UniProtKB-UniRule"/>
</dbReference>
<comment type="caution">
    <text evidence="9">The sequence shown here is derived from an EMBL/GenBank/DDBJ whole genome shotgun (WGS) entry which is preliminary data.</text>
</comment>
<feature type="binding site" evidence="6">
    <location>
        <position position="241"/>
    </location>
    <ligand>
        <name>a divalent metal cation</name>
        <dbReference type="ChEBI" id="CHEBI:60240"/>
        <label>2</label>
        <note>catalytic</note>
    </ligand>
</feature>
<sequence length="270" mass="28591">MELRTPAELAVMRAAGRFVADTLTELRSSVEVGTNLLDIDAEVGRRITEAGATSCYVDYHPSFGASPFGHYICTSVNDAVLHGLPHDHKLADGDLLSLDLAVEVNGWVADSALSFVVGTPDEEHGAADERMIETTQRALAAAINTARVGNHLGDISAAIGKVLKRSSYRINLDFGGHGVGRTMHGDPHVPNDGRARRGPRLEAGLVLAIEPWVLASTDRIRTDADGWTLRSVDGSRGAHSEHTVAITADGPIVLTARSDGLGIPDSALLP</sequence>
<evidence type="ECO:0000256" key="1">
    <source>
        <dbReference type="ARBA" id="ARBA00002521"/>
    </source>
</evidence>
<dbReference type="NCBIfam" id="TIGR00500">
    <property type="entry name" value="met_pdase_I"/>
    <property type="match status" value="1"/>
</dbReference>
<evidence type="ECO:0000256" key="6">
    <source>
        <dbReference type="HAMAP-Rule" id="MF_01974"/>
    </source>
</evidence>
<comment type="function">
    <text evidence="1 6">Removes the N-terminal methionine from nascent proteins. The N-terminal methionine is often cleaved when the second residue in the primary sequence is small and uncharged (Met-Ala-, Cys, Gly, Pro, Ser, Thr, or Val). Requires deformylation of the N(alpha)-formylated initiator methionine before it can be hydrolyzed.</text>
</comment>
<keyword evidence="5 6" id="KW-0378">Hydrolase</keyword>
<dbReference type="CDD" id="cd01086">
    <property type="entry name" value="MetAP1"/>
    <property type="match status" value="1"/>
</dbReference>
<keyword evidence="2 6" id="KW-0031">Aminopeptidase</keyword>
<dbReference type="GO" id="GO:0006508">
    <property type="term" value="P:proteolysis"/>
    <property type="evidence" value="ECO:0007669"/>
    <property type="project" value="UniProtKB-KW"/>
</dbReference>
<dbReference type="GO" id="GO:0005829">
    <property type="term" value="C:cytosol"/>
    <property type="evidence" value="ECO:0007669"/>
    <property type="project" value="TreeGrafter"/>
</dbReference>
<evidence type="ECO:0000256" key="7">
    <source>
        <dbReference type="RuleBase" id="RU003653"/>
    </source>
</evidence>
<name>A0A255GFB1_9ACTN</name>
<comment type="catalytic activity">
    <reaction evidence="6 7">
        <text>Release of N-terminal amino acids, preferentially methionine, from peptides and arylamides.</text>
        <dbReference type="EC" id="3.4.11.18"/>
    </reaction>
</comment>
<evidence type="ECO:0000313" key="10">
    <source>
        <dbReference type="Proteomes" id="UP000215896"/>
    </source>
</evidence>
<dbReference type="InterPro" id="IPR001714">
    <property type="entry name" value="Pept_M24_MAP"/>
</dbReference>
<evidence type="ECO:0000259" key="8">
    <source>
        <dbReference type="Pfam" id="PF00557"/>
    </source>
</evidence>
<dbReference type="GO" id="GO:0070006">
    <property type="term" value="F:metalloaminopeptidase activity"/>
    <property type="evidence" value="ECO:0007669"/>
    <property type="project" value="UniProtKB-UniRule"/>
</dbReference>
<dbReference type="Pfam" id="PF00557">
    <property type="entry name" value="Peptidase_M24"/>
    <property type="match status" value="1"/>
</dbReference>
<feature type="binding site" evidence="6">
    <location>
        <position position="184"/>
    </location>
    <ligand>
        <name>substrate</name>
    </ligand>
</feature>
<feature type="binding site" evidence="6">
    <location>
        <position position="110"/>
    </location>
    <ligand>
        <name>a divalent metal cation</name>
        <dbReference type="ChEBI" id="CHEBI:60240"/>
        <label>1</label>
    </ligand>
</feature>
<feature type="binding site" evidence="6">
    <location>
        <position position="82"/>
    </location>
    <ligand>
        <name>substrate</name>
    </ligand>
</feature>
<dbReference type="OrthoDB" id="9802055at2"/>
<evidence type="ECO:0000256" key="3">
    <source>
        <dbReference type="ARBA" id="ARBA00022670"/>
    </source>
</evidence>
<dbReference type="PANTHER" id="PTHR43330">
    <property type="entry name" value="METHIONINE AMINOPEPTIDASE"/>
    <property type="match status" value="1"/>
</dbReference>
<feature type="binding site" evidence="6">
    <location>
        <position position="110"/>
    </location>
    <ligand>
        <name>a divalent metal cation</name>
        <dbReference type="ChEBI" id="CHEBI:60240"/>
        <label>2</label>
        <note>catalytic</note>
    </ligand>
</feature>
<dbReference type="PRINTS" id="PR00599">
    <property type="entry name" value="MAPEPTIDASE"/>
</dbReference>
<feature type="domain" description="Peptidase M24" evidence="8">
    <location>
        <begin position="11"/>
        <end position="248"/>
    </location>
</feature>
<dbReference type="InterPro" id="IPR002467">
    <property type="entry name" value="Pept_M24A_MAP1"/>
</dbReference>
<dbReference type="Gene3D" id="3.90.230.10">
    <property type="entry name" value="Creatinase/methionine aminopeptidase superfamily"/>
    <property type="match status" value="1"/>
</dbReference>
<reference evidence="9 10" key="1">
    <citation type="submission" date="2017-07" db="EMBL/GenBank/DDBJ databases">
        <title>Draft whole genome sequences of clinical Proprionibacteriaceae strains.</title>
        <authorList>
            <person name="Bernier A.-M."/>
            <person name="Bernard K."/>
            <person name="Domingo M.-C."/>
        </authorList>
    </citation>
    <scope>NUCLEOTIDE SEQUENCE [LARGE SCALE GENOMIC DNA]</scope>
    <source>
        <strain evidence="9 10">NML 030167</strain>
    </source>
</reference>
<gene>
    <name evidence="6 9" type="primary">map</name>
    <name evidence="9" type="ORF">CGZ94_13220</name>
</gene>
<comment type="cofactor">
    <cofactor evidence="6">
        <name>Co(2+)</name>
        <dbReference type="ChEBI" id="CHEBI:48828"/>
    </cofactor>
    <cofactor evidence="6">
        <name>Zn(2+)</name>
        <dbReference type="ChEBI" id="CHEBI:29105"/>
    </cofactor>
    <cofactor evidence="6">
        <name>Mn(2+)</name>
        <dbReference type="ChEBI" id="CHEBI:29035"/>
    </cofactor>
    <cofactor evidence="6">
        <name>Fe(2+)</name>
        <dbReference type="ChEBI" id="CHEBI:29033"/>
    </cofactor>
    <text evidence="6">Binds 2 divalent metal cations per subunit. Has a high-affinity and a low affinity metal-binding site. The true nature of the physiological cofactor is under debate. The enzyme is active with cobalt, zinc, manganese or divalent iron ions. Most likely, methionine aminopeptidases function as mononuclear Fe(2+)-metalloproteases under physiological conditions, and the catalytically relevant metal-binding site has been assigned to the histidine-containing high-affinity site.</text>
</comment>
<keyword evidence="4 6" id="KW-0479">Metal-binding</keyword>